<protein>
    <submittedName>
        <fullName evidence="2">Uncharacterized protein</fullName>
    </submittedName>
</protein>
<sequence length="111" mass="12386">MGQRHNRRRTRPRSRNRVNPLPDLQLSDDDFSPAASPTLASVHAVPLITNPAAPFWHIGVEDWSISQHTVCPGADGVKAEEYRLFGGLPGDDPGLCYNMLEYFGHLDYINT</sequence>
<keyword evidence="3" id="KW-1185">Reference proteome</keyword>
<feature type="region of interest" description="Disordered" evidence="1">
    <location>
        <begin position="1"/>
        <end position="32"/>
    </location>
</feature>
<accession>A0A0U1M2S3</accession>
<organism evidence="2 3">
    <name type="scientific">Talaromyces islandicus</name>
    <name type="common">Penicillium islandicum</name>
    <dbReference type="NCBI Taxonomy" id="28573"/>
    <lineage>
        <taxon>Eukaryota</taxon>
        <taxon>Fungi</taxon>
        <taxon>Dikarya</taxon>
        <taxon>Ascomycota</taxon>
        <taxon>Pezizomycotina</taxon>
        <taxon>Eurotiomycetes</taxon>
        <taxon>Eurotiomycetidae</taxon>
        <taxon>Eurotiales</taxon>
        <taxon>Trichocomaceae</taxon>
        <taxon>Talaromyces</taxon>
        <taxon>Talaromyces sect. Islandici</taxon>
    </lineage>
</organism>
<gene>
    <name evidence="2" type="ORF">PISL3812_06346</name>
</gene>
<dbReference type="Proteomes" id="UP000054383">
    <property type="component" value="Unassembled WGS sequence"/>
</dbReference>
<dbReference type="EMBL" id="CVMT01000006">
    <property type="protein sequence ID" value="CRG89310.1"/>
    <property type="molecule type" value="Genomic_DNA"/>
</dbReference>
<evidence type="ECO:0000313" key="3">
    <source>
        <dbReference type="Proteomes" id="UP000054383"/>
    </source>
</evidence>
<dbReference type="AlphaFoldDB" id="A0A0U1M2S3"/>
<name>A0A0U1M2S3_TALIS</name>
<reference evidence="2 3" key="1">
    <citation type="submission" date="2015-04" db="EMBL/GenBank/DDBJ databases">
        <authorList>
            <person name="Syromyatnikov M.Y."/>
            <person name="Popov V.N."/>
        </authorList>
    </citation>
    <scope>NUCLEOTIDE SEQUENCE [LARGE SCALE GENOMIC DNA]</scope>
    <source>
        <strain evidence="2">WF-38-12</strain>
    </source>
</reference>
<evidence type="ECO:0000256" key="1">
    <source>
        <dbReference type="SAM" id="MobiDB-lite"/>
    </source>
</evidence>
<evidence type="ECO:0000313" key="2">
    <source>
        <dbReference type="EMBL" id="CRG89310.1"/>
    </source>
</evidence>
<proteinExistence type="predicted"/>
<feature type="compositionally biased region" description="Basic residues" evidence="1">
    <location>
        <begin position="1"/>
        <end position="16"/>
    </location>
</feature>
<dbReference type="OMA" id="WQTRERP"/>
<dbReference type="OrthoDB" id="4147798at2759"/>